<dbReference type="PANTHER" id="PTHR42044">
    <property type="entry name" value="DUF676 DOMAIN-CONTAINING PROTEIN-RELATED"/>
    <property type="match status" value="1"/>
</dbReference>
<feature type="transmembrane region" description="Helical" evidence="1">
    <location>
        <begin position="27"/>
        <end position="49"/>
    </location>
</feature>
<proteinExistence type="predicted"/>
<evidence type="ECO:0000256" key="1">
    <source>
        <dbReference type="SAM" id="Phobius"/>
    </source>
</evidence>
<dbReference type="SUPFAM" id="SSF53474">
    <property type="entry name" value="alpha/beta-Hydrolases"/>
    <property type="match status" value="1"/>
</dbReference>
<reference evidence="2" key="1">
    <citation type="submission" date="2021-03" db="EMBL/GenBank/DDBJ databases">
        <authorList>
            <person name="Tagirdzhanova G."/>
        </authorList>
    </citation>
    <scope>NUCLEOTIDE SEQUENCE</scope>
</reference>
<dbReference type="AlphaFoldDB" id="A0A8H3EHM9"/>
<keyword evidence="1" id="KW-0812">Transmembrane</keyword>
<accession>A0A8H3EHM9</accession>
<name>A0A8H3EHM9_9LECA</name>
<dbReference type="Proteomes" id="UP000664169">
    <property type="component" value="Unassembled WGS sequence"/>
</dbReference>
<gene>
    <name evidence="2" type="ORF">GOMPHAMPRED_003194</name>
</gene>
<dbReference type="EMBL" id="CAJPDQ010000002">
    <property type="protein sequence ID" value="CAF9905463.1"/>
    <property type="molecule type" value="Genomic_DNA"/>
</dbReference>
<keyword evidence="3" id="KW-1185">Reference proteome</keyword>
<keyword evidence="1" id="KW-0472">Membrane</keyword>
<dbReference type="PANTHER" id="PTHR42044:SF2">
    <property type="entry name" value="DUF676 DOMAIN-CONTAINING PROTEIN"/>
    <property type="match status" value="1"/>
</dbReference>
<feature type="transmembrane region" description="Helical" evidence="1">
    <location>
        <begin position="98"/>
        <end position="119"/>
    </location>
</feature>
<protein>
    <submittedName>
        <fullName evidence="2">Uncharacterized protein</fullName>
    </submittedName>
</protein>
<keyword evidence="1" id="KW-1133">Transmembrane helix</keyword>
<dbReference type="InterPro" id="IPR029058">
    <property type="entry name" value="AB_hydrolase_fold"/>
</dbReference>
<sequence length="433" mass="49865">MSFSDGSKQPTPYTGNPVRLALQDLALFLRITFTWPLGKGLPSIIWPFWPFKSRALDELYPNVQNMWTLFLHLILIVFQLGFLLVFVPSLFIAFPVPLFSWTPACIAVLVFVVTGNNVFTCLLNGFKRDFASEVDDPNWEKHDDEKWIFVNGVAVGSHWMQSNLDRLALTFRRPICGIHNRTRGIIFDVIEVIIQRTFNYMTPDAREVYAKIRHHIEERESNNKAKWKKIILILHSQGAVEGGLVLDWLFATVSQELLEGIEVYTFGSAANHFNSPTMRNGGRIIRHIEHYANMGDYVSRFGILNFRSLPWKTKINNKVSRTLVQKQKGQYVGKLFVRQQSGHQLNGNYLDNLFEMDENCDGQLTVVKEDNEYMSANVDEFLWQNYDALGRLDDRTIWDATGQWGANVQNGSSVRIKEHSRLWLYRNGLSPAD</sequence>
<dbReference type="OrthoDB" id="202545at2759"/>
<evidence type="ECO:0000313" key="3">
    <source>
        <dbReference type="Proteomes" id="UP000664169"/>
    </source>
</evidence>
<feature type="transmembrane region" description="Helical" evidence="1">
    <location>
        <begin position="69"/>
        <end position="92"/>
    </location>
</feature>
<comment type="caution">
    <text evidence="2">The sequence shown here is derived from an EMBL/GenBank/DDBJ whole genome shotgun (WGS) entry which is preliminary data.</text>
</comment>
<organism evidence="2 3">
    <name type="scientific">Gomphillus americanus</name>
    <dbReference type="NCBI Taxonomy" id="1940652"/>
    <lineage>
        <taxon>Eukaryota</taxon>
        <taxon>Fungi</taxon>
        <taxon>Dikarya</taxon>
        <taxon>Ascomycota</taxon>
        <taxon>Pezizomycotina</taxon>
        <taxon>Lecanoromycetes</taxon>
        <taxon>OSLEUM clade</taxon>
        <taxon>Ostropomycetidae</taxon>
        <taxon>Ostropales</taxon>
        <taxon>Graphidaceae</taxon>
        <taxon>Gomphilloideae</taxon>
        <taxon>Gomphillus</taxon>
    </lineage>
</organism>
<evidence type="ECO:0000313" key="2">
    <source>
        <dbReference type="EMBL" id="CAF9905463.1"/>
    </source>
</evidence>